<protein>
    <submittedName>
        <fullName evidence="2">Uncharacterized protein</fullName>
    </submittedName>
</protein>
<sequence>MEDLAGDLRENGCLRTAHFIPTAFPLPIGRQDQQSSRPPIKFHEIRFAKFDRGKQKVLSKHMTNPPKGRGDGNAME</sequence>
<organism evidence="2 3">
    <name type="scientific">Candidatus Sungbacteria bacterium RIFCSPHIGHO2_01_FULL_47_32</name>
    <dbReference type="NCBI Taxonomy" id="1802264"/>
    <lineage>
        <taxon>Bacteria</taxon>
        <taxon>Candidatus Sungiibacteriota</taxon>
    </lineage>
</organism>
<dbReference type="AlphaFoldDB" id="A0A1G2KBV7"/>
<feature type="region of interest" description="Disordered" evidence="1">
    <location>
        <begin position="53"/>
        <end position="76"/>
    </location>
</feature>
<evidence type="ECO:0000313" key="3">
    <source>
        <dbReference type="Proteomes" id="UP000177152"/>
    </source>
</evidence>
<evidence type="ECO:0000313" key="2">
    <source>
        <dbReference type="EMBL" id="OGZ95930.1"/>
    </source>
</evidence>
<accession>A0A1G2KBV7</accession>
<gene>
    <name evidence="2" type="ORF">A2633_02495</name>
</gene>
<comment type="caution">
    <text evidence="2">The sequence shown here is derived from an EMBL/GenBank/DDBJ whole genome shotgun (WGS) entry which is preliminary data.</text>
</comment>
<reference evidence="2 3" key="1">
    <citation type="journal article" date="2016" name="Nat. Commun.">
        <title>Thousands of microbial genomes shed light on interconnected biogeochemical processes in an aquifer system.</title>
        <authorList>
            <person name="Anantharaman K."/>
            <person name="Brown C.T."/>
            <person name="Hug L.A."/>
            <person name="Sharon I."/>
            <person name="Castelle C.J."/>
            <person name="Probst A.J."/>
            <person name="Thomas B.C."/>
            <person name="Singh A."/>
            <person name="Wilkins M.J."/>
            <person name="Karaoz U."/>
            <person name="Brodie E.L."/>
            <person name="Williams K.H."/>
            <person name="Hubbard S.S."/>
            <person name="Banfield J.F."/>
        </authorList>
    </citation>
    <scope>NUCLEOTIDE SEQUENCE [LARGE SCALE GENOMIC DNA]</scope>
</reference>
<proteinExistence type="predicted"/>
<dbReference type="Proteomes" id="UP000177152">
    <property type="component" value="Unassembled WGS sequence"/>
</dbReference>
<name>A0A1G2KBV7_9BACT</name>
<dbReference type="EMBL" id="MHQC01000002">
    <property type="protein sequence ID" value="OGZ95930.1"/>
    <property type="molecule type" value="Genomic_DNA"/>
</dbReference>
<evidence type="ECO:0000256" key="1">
    <source>
        <dbReference type="SAM" id="MobiDB-lite"/>
    </source>
</evidence>